<evidence type="ECO:0000313" key="14">
    <source>
        <dbReference type="Proteomes" id="UP000054266"/>
    </source>
</evidence>
<evidence type="ECO:0000256" key="8">
    <source>
        <dbReference type="ARBA" id="ARBA00023326"/>
    </source>
</evidence>
<comment type="similarity">
    <text evidence="2">Belongs to the glycosyl hydrolase 81 family.</text>
</comment>
<dbReference type="GO" id="GO:0009986">
    <property type="term" value="C:cell surface"/>
    <property type="evidence" value="ECO:0007669"/>
    <property type="project" value="TreeGrafter"/>
</dbReference>
<evidence type="ECO:0000256" key="1">
    <source>
        <dbReference type="ARBA" id="ARBA00000382"/>
    </source>
</evidence>
<dbReference type="AlphaFoldDB" id="A0A0D2FT15"/>
<protein>
    <recommendedName>
        <fullName evidence="3">glucan endo-1,3-beta-D-glucosidase</fullName>
        <ecNumber evidence="3">3.2.1.39</ecNumber>
    </recommendedName>
</protein>
<evidence type="ECO:0000256" key="6">
    <source>
        <dbReference type="ARBA" id="ARBA00023295"/>
    </source>
</evidence>
<dbReference type="InterPro" id="IPR040720">
    <property type="entry name" value="GH81_C"/>
</dbReference>
<dbReference type="Proteomes" id="UP000054266">
    <property type="component" value="Unassembled WGS sequence"/>
</dbReference>
<dbReference type="PANTHER" id="PTHR31983">
    <property type="entry name" value="ENDO-1,3(4)-BETA-GLUCANASE 1"/>
    <property type="match status" value="1"/>
</dbReference>
<keyword evidence="10" id="KW-0732">Signal</keyword>
<feature type="compositionally biased region" description="Polar residues" evidence="9">
    <location>
        <begin position="123"/>
        <end position="139"/>
    </location>
</feature>
<dbReference type="PROSITE" id="PS52008">
    <property type="entry name" value="GH81"/>
    <property type="match status" value="1"/>
</dbReference>
<reference evidence="13 14" key="1">
    <citation type="submission" date="2015-01" db="EMBL/GenBank/DDBJ databases">
        <title>The Genome Sequence of Capronia semiimmersa CBS27337.</title>
        <authorList>
            <consortium name="The Broad Institute Genomics Platform"/>
            <person name="Cuomo C."/>
            <person name="de Hoog S."/>
            <person name="Gorbushina A."/>
            <person name="Stielow B."/>
            <person name="Teixiera M."/>
            <person name="Abouelleil A."/>
            <person name="Chapman S.B."/>
            <person name="Priest M."/>
            <person name="Young S.K."/>
            <person name="Wortman J."/>
            <person name="Nusbaum C."/>
            <person name="Birren B."/>
        </authorList>
    </citation>
    <scope>NUCLEOTIDE SEQUENCE [LARGE SCALE GENOMIC DNA]</scope>
    <source>
        <strain evidence="13 14">CBS 27337</strain>
    </source>
</reference>
<evidence type="ECO:0000256" key="7">
    <source>
        <dbReference type="ARBA" id="ARBA00023316"/>
    </source>
</evidence>
<evidence type="ECO:0000256" key="5">
    <source>
        <dbReference type="ARBA" id="ARBA00023277"/>
    </source>
</evidence>
<evidence type="ECO:0000259" key="11">
    <source>
        <dbReference type="Pfam" id="PF03639"/>
    </source>
</evidence>
<dbReference type="FunFam" id="2.70.98.30:FF:000006">
    <property type="entry name" value="Endo-1,3-beta-glucanase Engl1"/>
    <property type="match status" value="1"/>
</dbReference>
<evidence type="ECO:0000256" key="9">
    <source>
        <dbReference type="SAM" id="MobiDB-lite"/>
    </source>
</evidence>
<evidence type="ECO:0000256" key="2">
    <source>
        <dbReference type="ARBA" id="ARBA00010730"/>
    </source>
</evidence>
<dbReference type="InterPro" id="IPR040451">
    <property type="entry name" value="GH81_N"/>
</dbReference>
<keyword evidence="8" id="KW-0624">Polysaccharide degradation</keyword>
<organism evidence="13 14">
    <name type="scientific">Phialophora macrospora</name>
    <dbReference type="NCBI Taxonomy" id="1851006"/>
    <lineage>
        <taxon>Eukaryota</taxon>
        <taxon>Fungi</taxon>
        <taxon>Dikarya</taxon>
        <taxon>Ascomycota</taxon>
        <taxon>Pezizomycotina</taxon>
        <taxon>Eurotiomycetes</taxon>
        <taxon>Chaetothyriomycetidae</taxon>
        <taxon>Chaetothyriales</taxon>
        <taxon>Herpotrichiellaceae</taxon>
        <taxon>Phialophora</taxon>
    </lineage>
</organism>
<name>A0A0D2FT15_9EURO</name>
<dbReference type="GO" id="GO:0042973">
    <property type="term" value="F:glucan endo-1,3-beta-D-glucosidase activity"/>
    <property type="evidence" value="ECO:0007669"/>
    <property type="project" value="UniProtKB-EC"/>
</dbReference>
<gene>
    <name evidence="13" type="ORF">PV04_10069</name>
</gene>
<feature type="compositionally biased region" description="Polar residues" evidence="9">
    <location>
        <begin position="44"/>
        <end position="61"/>
    </location>
</feature>
<evidence type="ECO:0000256" key="4">
    <source>
        <dbReference type="ARBA" id="ARBA00022801"/>
    </source>
</evidence>
<evidence type="ECO:0000313" key="13">
    <source>
        <dbReference type="EMBL" id="KIW63204.1"/>
    </source>
</evidence>
<feature type="compositionally biased region" description="Low complexity" evidence="9">
    <location>
        <begin position="110"/>
        <end position="121"/>
    </location>
</feature>
<dbReference type="PANTHER" id="PTHR31983:SF0">
    <property type="entry name" value="GLUCAN ENDO-1,3-BETA-D-GLUCOSIDASE 2"/>
    <property type="match status" value="1"/>
</dbReference>
<feature type="compositionally biased region" description="Polar residues" evidence="9">
    <location>
        <begin position="96"/>
        <end position="106"/>
    </location>
</feature>
<evidence type="ECO:0000256" key="3">
    <source>
        <dbReference type="ARBA" id="ARBA00012780"/>
    </source>
</evidence>
<comment type="catalytic activity">
    <reaction evidence="1">
        <text>Hydrolysis of (1-&gt;3)-beta-D-glucosidic linkages in (1-&gt;3)-beta-D-glucans.</text>
        <dbReference type="EC" id="3.2.1.39"/>
    </reaction>
</comment>
<dbReference type="Gene3D" id="2.70.98.30">
    <property type="entry name" value="Golgi alpha-mannosidase II, domain 4"/>
    <property type="match status" value="1"/>
</dbReference>
<dbReference type="Pfam" id="PF03639">
    <property type="entry name" value="Glyco_hydro_81"/>
    <property type="match status" value="1"/>
</dbReference>
<dbReference type="STRING" id="5601.A0A0D2FT15"/>
<feature type="compositionally biased region" description="Low complexity" evidence="9">
    <location>
        <begin position="62"/>
        <end position="94"/>
    </location>
</feature>
<keyword evidence="5" id="KW-0119">Carbohydrate metabolism</keyword>
<evidence type="ECO:0000256" key="10">
    <source>
        <dbReference type="SAM" id="SignalP"/>
    </source>
</evidence>
<keyword evidence="4" id="KW-0378">Hydrolase</keyword>
<keyword evidence="14" id="KW-1185">Reference proteome</keyword>
<dbReference type="EMBL" id="KN846962">
    <property type="protein sequence ID" value="KIW63204.1"/>
    <property type="molecule type" value="Genomic_DNA"/>
</dbReference>
<feature type="domain" description="Glycosyl hydrolase family 81 C-terminal" evidence="12">
    <location>
        <begin position="698"/>
        <end position="1049"/>
    </location>
</feature>
<dbReference type="Pfam" id="PF17652">
    <property type="entry name" value="Glyco_hydro81C"/>
    <property type="match status" value="1"/>
</dbReference>
<feature type="chain" id="PRO_5002253324" description="glucan endo-1,3-beta-D-glucosidase" evidence="10">
    <location>
        <begin position="21"/>
        <end position="1060"/>
    </location>
</feature>
<dbReference type="InterPro" id="IPR005200">
    <property type="entry name" value="Endo-beta-glucanase"/>
</dbReference>
<dbReference type="GO" id="GO:0071555">
    <property type="term" value="P:cell wall organization"/>
    <property type="evidence" value="ECO:0007669"/>
    <property type="project" value="UniProtKB-KW"/>
</dbReference>
<evidence type="ECO:0000259" key="12">
    <source>
        <dbReference type="Pfam" id="PF17652"/>
    </source>
</evidence>
<feature type="signal peptide" evidence="10">
    <location>
        <begin position="1"/>
        <end position="20"/>
    </location>
</feature>
<feature type="region of interest" description="Disordered" evidence="9">
    <location>
        <begin position="36"/>
        <end position="139"/>
    </location>
</feature>
<feature type="domain" description="Glycosyl hydrolase family 81 N-terminal" evidence="11">
    <location>
        <begin position="360"/>
        <end position="684"/>
    </location>
</feature>
<dbReference type="GO" id="GO:0000272">
    <property type="term" value="P:polysaccharide catabolic process"/>
    <property type="evidence" value="ECO:0007669"/>
    <property type="project" value="UniProtKB-KW"/>
</dbReference>
<keyword evidence="6" id="KW-0326">Glycosidase</keyword>
<proteinExistence type="inferred from homology"/>
<dbReference type="EC" id="3.2.1.39" evidence="3"/>
<keyword evidence="7" id="KW-0961">Cell wall biogenesis/degradation</keyword>
<dbReference type="Gene3D" id="1.10.287.1170">
    <property type="entry name" value="glycoside hydrolase family 81 endo-[beta] glucanase"/>
    <property type="match status" value="1"/>
</dbReference>
<dbReference type="GO" id="GO:0052861">
    <property type="term" value="F:endo-1,3(4)-beta-glucanase activity"/>
    <property type="evidence" value="ECO:0007669"/>
    <property type="project" value="InterPro"/>
</dbReference>
<accession>A0A0D2FT15</accession>
<sequence length="1060" mass="112847">MHPRWSLALLTLSQAFLAGAFPIPWFVGSSRHRDLDCDPEAPEPSQNALLTPSPSISGAQTASPIDSPADSAPYSDDGPSVPPSSSSFAPDATPIQPDSSDSTSYPNEDPSAAPSSSSFAPDTTPTQPDSIDSASPSYTSTITFTDPHLSIQTVNITDIPSSQDPTLTSAKQSFPDTTGSLITTLQTEGNPPVQPFPTSLPTITSATLQPLDSSVPFGNATATGTPSPVTGTITFPVSTFETVVVTQTVTSVPVETTAVITAVTVLPTMITADGSVVATSVVGTTVVNTTGTVLVETTLAASSTVVGTVATTLTTELGSIASLPTATSTCLLSMGCYGQDLFEPVALGPPPNSIGFRGGHPVPPLGVLDLGGPLETNKFYQNFVLGSQSSPSFVMPYSLTWAKGSGNALSWGMAISHLDESQKVFGPNNTAIPNTPAGYYINAIGIQSIILSAAEFGPNTALTTDSLLAFSVNVHLQPSLGSASVLTMPVVQGMSFVTGQYINLQPAIQSSVFFRNIAAAGQPAPGIYKYRVTLEDGKIWLIYAIPANGLTPNFQLVSSTLLQGLPNWYGDIQIAKLPDDSLESVYDDAAGAYPTAGHIAGYALNMTAQYSLSWSKGGAYSANTTLLMFALPHHRDSFDSNTRGSITNLTLATTTKGKATAVVGDFWILEETSLPVSLGFAPWRPENAAGPQGAPVLSPAALSTIQRISAVEASQNMSAQTNLNSMYYSGKALSKFAQLVYTMHDLLGQQDLAKAALLELESCFDVFSNNRQQFPLLYDTDWKGLVSSASYVTGDSGVDFGNSYYNDHHFHYGYFLHAAAVIGYLDPTWLVANKDYVNALVRDVSNPSSLDQWFPVFRSFDWYHGHSWAKGLFESGDGKDEESSSEDAMFAYGLKMWGKTIGDASMEARGNLMISVLSRSLQNYFLMTSNNVNQPSNFIGNKVTGILFENKADHVTYFGADLSYVQGIHMIPIMPFSTLTRTQQFVHEEWLTYFADGAVRQAVDIDGGWKGIVYANLATINPSAAYNFFTQPNFDWGWIDGGASLTWYITYSALLGGATT</sequence>